<evidence type="ECO:0000313" key="3">
    <source>
        <dbReference type="EMBL" id="MBO8432821.1"/>
    </source>
</evidence>
<dbReference type="GO" id="GO:0006383">
    <property type="term" value="P:transcription by RNA polymerase III"/>
    <property type="evidence" value="ECO:0007669"/>
    <property type="project" value="InterPro"/>
</dbReference>
<feature type="chain" id="PRO_5038759770" evidence="2">
    <location>
        <begin position="27"/>
        <end position="1038"/>
    </location>
</feature>
<dbReference type="Pfam" id="PF13181">
    <property type="entry name" value="TPR_8"/>
    <property type="match status" value="1"/>
</dbReference>
<dbReference type="Pfam" id="PF13174">
    <property type="entry name" value="TPR_6"/>
    <property type="match status" value="3"/>
</dbReference>
<feature type="repeat" description="TPR" evidence="1">
    <location>
        <begin position="630"/>
        <end position="663"/>
    </location>
</feature>
<dbReference type="AlphaFoldDB" id="A0A9D9DSF3"/>
<feature type="repeat" description="TPR" evidence="1">
    <location>
        <begin position="290"/>
        <end position="323"/>
    </location>
</feature>
<dbReference type="InterPro" id="IPR019734">
    <property type="entry name" value="TPR_rpt"/>
</dbReference>
<dbReference type="PROSITE" id="PS50005">
    <property type="entry name" value="TPR"/>
    <property type="match status" value="6"/>
</dbReference>
<dbReference type="SMART" id="SM00028">
    <property type="entry name" value="TPR"/>
    <property type="match status" value="10"/>
</dbReference>
<dbReference type="Pfam" id="PF13432">
    <property type="entry name" value="TPR_16"/>
    <property type="match status" value="2"/>
</dbReference>
<feature type="repeat" description="TPR" evidence="1">
    <location>
        <begin position="327"/>
        <end position="360"/>
    </location>
</feature>
<dbReference type="InterPro" id="IPR011990">
    <property type="entry name" value="TPR-like_helical_dom_sf"/>
</dbReference>
<evidence type="ECO:0000256" key="1">
    <source>
        <dbReference type="PROSITE-ProRule" id="PRU00339"/>
    </source>
</evidence>
<feature type="repeat" description="TPR" evidence="1">
    <location>
        <begin position="558"/>
        <end position="591"/>
    </location>
</feature>
<dbReference type="InterPro" id="IPR019412">
    <property type="entry name" value="IML2/TPR_39"/>
</dbReference>
<sequence length="1038" mass="119579">MIRKRQCCVLLLAAYAFIMLAGRGHAQNTGYYEEPAYGFSQAVRLYENNKFNAAKRAFDAVQRGLEEDDEYMRSETMYYKAMCDVMLFHKSGAKALRDFVECYPNSNRVNSAYFRLANFEYDYKRYRSAGEYYSMVKPEELDAKAGELDLYWFRAGYSAFMTRDYAEAKLSFSELTEHENRYQVVATYYYAYILYLEGYYQSALDYFEKIEDDPAFASIVPLYMLQIYHVLGKSEEVIEKGPALMEGASEKRAAEIGRLIGEAFYKEGRYQEALPYMTNFYRNSAEVPDAEGRYILGYCYYKLDYFDSAAYYFQGVMPLNPPAGLKQSALYHLAYCYVRQNKKKFAMDAFAQAAQIEGENRVLAEDAMYHQAQLAYELGLNPYHESLKILEDFLQKYPGSVYAKRIYAYMVRMYLTTRNYDMALASLNKIEHRTPELNRIEQRLYFNKGVESFHRRAYGTALAYFAKCAEAGFDADLTTRAYFWQGECHFSAGNYQKALGFYRQFLSSSSARNLPEYADALLGMGYASMENADYSQAVRYFEKFVSWKDSEKSRYLQADAYARLGDCHFMQGNYEAAVSSYDEASGLGYKPEDYLLLQKSLCEGAMGQYVQKEALLLAIENRFVESSYMPQVYEELASTYLAMDQDSKALQYYRKLRDFYPNSAKALSAWAKMGLIYYNQGNNNQALQCFKAVASANPSSAEGRQALTSIRNIYMSMNQIDKYFSYVAMLPDVKLEQAEQDSLTYMTAENLMMENRYAEALNGLKNYLDTYPQGFFMVDAWKDAAFCAEKIGDRVNQKAAYARLAQLNIEESEASALKLAEMYYADKDYNPALGYYQQVARIASTPENIAAAKVGQMRCYRALGQSKELVELALEVLRTEGITVQESDEARYFIAHAAPAIGENELSMQQYEALTKSTNPDYSSEARYMILEQRVKAGFYDEAERMVIDYIRDEAVNDYYLAKTYLLWADIYYQKGNVLQAKQTLQSIVDNYEGEDLKELARQKLEMISQKEAAALNQEQEFRSSRYGAEEEIVLPQM</sequence>
<reference evidence="3" key="2">
    <citation type="journal article" date="2021" name="PeerJ">
        <title>Extensive microbial diversity within the chicken gut microbiome revealed by metagenomics and culture.</title>
        <authorList>
            <person name="Gilroy R."/>
            <person name="Ravi A."/>
            <person name="Getino M."/>
            <person name="Pursley I."/>
            <person name="Horton D.L."/>
            <person name="Alikhan N.F."/>
            <person name="Baker D."/>
            <person name="Gharbi K."/>
            <person name="Hall N."/>
            <person name="Watson M."/>
            <person name="Adriaenssens E.M."/>
            <person name="Foster-Nyarko E."/>
            <person name="Jarju S."/>
            <person name="Secka A."/>
            <person name="Antonio M."/>
            <person name="Oren A."/>
            <person name="Chaudhuri R.R."/>
            <person name="La Ragione R."/>
            <person name="Hildebrand F."/>
            <person name="Pallen M.J."/>
        </authorList>
    </citation>
    <scope>NUCLEOTIDE SEQUENCE</scope>
    <source>
        <strain evidence="3">2889</strain>
    </source>
</reference>
<feature type="signal peptide" evidence="2">
    <location>
        <begin position="1"/>
        <end position="26"/>
    </location>
</feature>
<organism evidence="3 4">
    <name type="scientific">Candidatus Pullibacteroides excrementavium</name>
    <dbReference type="NCBI Taxonomy" id="2840905"/>
    <lineage>
        <taxon>Bacteria</taxon>
        <taxon>Pseudomonadati</taxon>
        <taxon>Bacteroidota</taxon>
        <taxon>Bacteroidia</taxon>
        <taxon>Bacteroidales</taxon>
        <taxon>Candidatus Pullibacteroides</taxon>
    </lineage>
</organism>
<dbReference type="InterPro" id="IPR006597">
    <property type="entry name" value="Sel1-like"/>
</dbReference>
<accession>A0A9D9DSF3</accession>
<dbReference type="SUPFAM" id="SSF48452">
    <property type="entry name" value="TPR-like"/>
    <property type="match status" value="5"/>
</dbReference>
<name>A0A9D9DSF3_9BACT</name>
<protein>
    <submittedName>
        <fullName evidence="3">Tetratricopeptide repeat protein</fullName>
    </submittedName>
</protein>
<keyword evidence="2" id="KW-0732">Signal</keyword>
<reference evidence="3" key="1">
    <citation type="submission" date="2020-10" db="EMBL/GenBank/DDBJ databases">
        <authorList>
            <person name="Gilroy R."/>
        </authorList>
    </citation>
    <scope>NUCLEOTIDE SEQUENCE</scope>
    <source>
        <strain evidence="3">2889</strain>
    </source>
</reference>
<dbReference type="PANTHER" id="PTHR23082:SF0">
    <property type="entry name" value="GENERAL TRANSCRIPTION FACTOR 3C POLYPEPTIDE 3"/>
    <property type="match status" value="1"/>
</dbReference>
<dbReference type="InterPro" id="IPR039340">
    <property type="entry name" value="Tfc4/TFIIIC-102/Sfc4"/>
</dbReference>
<gene>
    <name evidence="3" type="ORF">IAB08_05965</name>
</gene>
<dbReference type="Gene3D" id="1.25.40.10">
    <property type="entry name" value="Tetratricopeptide repeat domain"/>
    <property type="match status" value="8"/>
</dbReference>
<keyword evidence="1" id="KW-0802">TPR repeat</keyword>
<dbReference type="Pfam" id="PF10300">
    <property type="entry name" value="Iml2-TPR_39"/>
    <property type="match status" value="1"/>
</dbReference>
<feature type="repeat" description="TPR" evidence="1">
    <location>
        <begin position="518"/>
        <end position="551"/>
    </location>
</feature>
<dbReference type="GO" id="GO:0000127">
    <property type="term" value="C:transcription factor TFIIIC complex"/>
    <property type="evidence" value="ECO:0007669"/>
    <property type="project" value="TreeGrafter"/>
</dbReference>
<comment type="caution">
    <text evidence="3">The sequence shown here is derived from an EMBL/GenBank/DDBJ whole genome shotgun (WGS) entry which is preliminary data.</text>
</comment>
<dbReference type="SMART" id="SM00671">
    <property type="entry name" value="SEL1"/>
    <property type="match status" value="4"/>
</dbReference>
<dbReference type="PANTHER" id="PTHR23082">
    <property type="entry name" value="TRANSCRIPTION INITIATION FACTOR IIIC TFIIIC , POLYPEPTIDE 3-RELATED"/>
    <property type="match status" value="1"/>
</dbReference>
<dbReference type="Proteomes" id="UP000823612">
    <property type="component" value="Unassembled WGS sequence"/>
</dbReference>
<evidence type="ECO:0000256" key="2">
    <source>
        <dbReference type="SAM" id="SignalP"/>
    </source>
</evidence>
<dbReference type="EMBL" id="JADIMZ010000090">
    <property type="protein sequence ID" value="MBO8432821.1"/>
    <property type="molecule type" value="Genomic_DNA"/>
</dbReference>
<feature type="repeat" description="TPR" evidence="1">
    <location>
        <begin position="667"/>
        <end position="700"/>
    </location>
</feature>
<proteinExistence type="predicted"/>
<evidence type="ECO:0000313" key="4">
    <source>
        <dbReference type="Proteomes" id="UP000823612"/>
    </source>
</evidence>